<evidence type="ECO:0000256" key="1">
    <source>
        <dbReference type="SAM" id="MobiDB-lite"/>
    </source>
</evidence>
<evidence type="ECO:0000313" key="2">
    <source>
        <dbReference type="EMBL" id="KAK0716404.1"/>
    </source>
</evidence>
<feature type="compositionally biased region" description="Polar residues" evidence="1">
    <location>
        <begin position="20"/>
        <end position="29"/>
    </location>
</feature>
<feature type="compositionally biased region" description="Basic and acidic residues" evidence="1">
    <location>
        <begin position="93"/>
        <end position="103"/>
    </location>
</feature>
<comment type="caution">
    <text evidence="2">The sequence shown here is derived from an EMBL/GenBank/DDBJ whole genome shotgun (WGS) entry which is preliminary data.</text>
</comment>
<dbReference type="AlphaFoldDB" id="A0AA40DU42"/>
<dbReference type="Proteomes" id="UP001172159">
    <property type="component" value="Unassembled WGS sequence"/>
</dbReference>
<feature type="region of interest" description="Disordered" evidence="1">
    <location>
        <begin position="1"/>
        <end position="242"/>
    </location>
</feature>
<gene>
    <name evidence="2" type="ORF">B0T21DRAFT_61331</name>
</gene>
<organism evidence="2 3">
    <name type="scientific">Apiosordaria backusii</name>
    <dbReference type="NCBI Taxonomy" id="314023"/>
    <lineage>
        <taxon>Eukaryota</taxon>
        <taxon>Fungi</taxon>
        <taxon>Dikarya</taxon>
        <taxon>Ascomycota</taxon>
        <taxon>Pezizomycotina</taxon>
        <taxon>Sordariomycetes</taxon>
        <taxon>Sordariomycetidae</taxon>
        <taxon>Sordariales</taxon>
        <taxon>Lasiosphaeriaceae</taxon>
        <taxon>Apiosordaria</taxon>
    </lineage>
</organism>
<feature type="compositionally biased region" description="Basic and acidic residues" evidence="1">
    <location>
        <begin position="199"/>
        <end position="211"/>
    </location>
</feature>
<sequence>MPSPTATRPGRFLVRRDSRQPSVSSTSESEANDFVSLTLPRRYSLPQQSPSPPPARKRVVFSSENLRYNKMVLKQARERSRVRGSRSRSPSKQRQEECHDRNPPKGKVQFQRPSKSPAAVGFQSGASVGIRGGSTTSRVELGTGIHRQQQSRGGEQLEYSSESISKKRTLDAPPETFPSPKRRSLGHVSRSPSPRVAHRSYEHGTLDDRRWMHQSPSMPLQEGRPFINSIPHNDSGLRQARA</sequence>
<proteinExistence type="predicted"/>
<dbReference type="EMBL" id="JAUKTV010000014">
    <property type="protein sequence ID" value="KAK0716404.1"/>
    <property type="molecule type" value="Genomic_DNA"/>
</dbReference>
<name>A0AA40DU42_9PEZI</name>
<feature type="compositionally biased region" description="Polar residues" evidence="1">
    <location>
        <begin position="146"/>
        <end position="163"/>
    </location>
</feature>
<protein>
    <submittedName>
        <fullName evidence="2">Uncharacterized protein</fullName>
    </submittedName>
</protein>
<reference evidence="2" key="1">
    <citation type="submission" date="2023-06" db="EMBL/GenBank/DDBJ databases">
        <title>Genome-scale phylogeny and comparative genomics of the fungal order Sordariales.</title>
        <authorList>
            <consortium name="Lawrence Berkeley National Laboratory"/>
            <person name="Hensen N."/>
            <person name="Bonometti L."/>
            <person name="Westerberg I."/>
            <person name="Brannstrom I.O."/>
            <person name="Guillou S."/>
            <person name="Cros-Aarteil S."/>
            <person name="Calhoun S."/>
            <person name="Haridas S."/>
            <person name="Kuo A."/>
            <person name="Mondo S."/>
            <person name="Pangilinan J."/>
            <person name="Riley R."/>
            <person name="Labutti K."/>
            <person name="Andreopoulos B."/>
            <person name="Lipzen A."/>
            <person name="Chen C."/>
            <person name="Yanf M."/>
            <person name="Daum C."/>
            <person name="Ng V."/>
            <person name="Clum A."/>
            <person name="Steindorff A."/>
            <person name="Ohm R."/>
            <person name="Martin F."/>
            <person name="Silar P."/>
            <person name="Natvig D."/>
            <person name="Lalanne C."/>
            <person name="Gautier V."/>
            <person name="Ament-Velasquez S.L."/>
            <person name="Kruys A."/>
            <person name="Hutchinson M.I."/>
            <person name="Powell A.J."/>
            <person name="Barry K."/>
            <person name="Miller A.N."/>
            <person name="Grigoriev I.V."/>
            <person name="Debuchy R."/>
            <person name="Gladieux P."/>
            <person name="Thoren M.H."/>
            <person name="Johannesson H."/>
        </authorList>
    </citation>
    <scope>NUCLEOTIDE SEQUENCE</scope>
    <source>
        <strain evidence="2">CBS 540.89</strain>
    </source>
</reference>
<keyword evidence="3" id="KW-1185">Reference proteome</keyword>
<feature type="compositionally biased region" description="Basic residues" evidence="1">
    <location>
        <begin position="82"/>
        <end position="91"/>
    </location>
</feature>
<accession>A0AA40DU42</accession>
<evidence type="ECO:0000313" key="3">
    <source>
        <dbReference type="Proteomes" id="UP001172159"/>
    </source>
</evidence>